<evidence type="ECO:0000313" key="25">
    <source>
        <dbReference type="Proteomes" id="UP001224533"/>
    </source>
</evidence>
<dbReference type="EMBL" id="CP114509">
    <property type="protein sequence ID" value="WHS16807.1"/>
    <property type="molecule type" value="Genomic_DNA"/>
</dbReference>
<dbReference type="Proteomes" id="UP000029488">
    <property type="component" value="Chromosome"/>
</dbReference>
<evidence type="ECO:0000256" key="1">
    <source>
        <dbReference type="ARBA" id="ARBA00001946"/>
    </source>
</evidence>
<reference evidence="15" key="10">
    <citation type="submission" date="2023-04" db="EMBL/GenBank/DDBJ databases">
        <title>Four porcine-derived lactic acid bacteria strains analyses and their evaluation as potential probiotics based on genomics.</title>
        <authorList>
            <person name="Niu D."/>
        </authorList>
    </citation>
    <scope>NUCLEOTIDE SEQUENCE</scope>
    <source>
        <strain evidence="15">ZSA5</strain>
    </source>
</reference>
<dbReference type="SUPFAM" id="SSF55811">
    <property type="entry name" value="Nudix"/>
    <property type="match status" value="1"/>
</dbReference>
<accession>A0A089QFG2</accession>
<reference evidence="17 18" key="2">
    <citation type="submission" date="2017-03" db="EMBL/GenBank/DDBJ databases">
        <title>Phylogenomics and comparative genomics of Lactobacillus salivarius, a mammalian gut commensal.</title>
        <authorList>
            <person name="Harris H.M."/>
        </authorList>
    </citation>
    <scope>NUCLEOTIDE SEQUENCE [LARGE SCALE GENOMIC DNA]</scope>
    <source>
        <strain evidence="11 17">AH4231</strain>
        <strain evidence="10 18">JCM 1047</strain>
        <strain evidence="9 19">LMG 14477</strain>
    </source>
</reference>
<dbReference type="EMBL" id="JARKHV010000001">
    <property type="protein sequence ID" value="MDF4185500.1"/>
    <property type="molecule type" value="Genomic_DNA"/>
</dbReference>
<dbReference type="KEGG" id="lsj:LSJ_0877"/>
<dbReference type="EMBL" id="QFAS01000005">
    <property type="protein sequence ID" value="PWG53008.1"/>
    <property type="molecule type" value="Genomic_DNA"/>
</dbReference>
<dbReference type="InterPro" id="IPR015797">
    <property type="entry name" value="NUDIX_hydrolase-like_dom_sf"/>
</dbReference>
<proteinExistence type="predicted"/>
<dbReference type="InterPro" id="IPR000086">
    <property type="entry name" value="NUDIX_hydrolase_dom"/>
</dbReference>
<evidence type="ECO:0000313" key="4">
    <source>
        <dbReference type="EMBL" id="AIR10558.1"/>
    </source>
</evidence>
<evidence type="ECO:0000313" key="22">
    <source>
        <dbReference type="Proteomes" id="UP000245607"/>
    </source>
</evidence>
<dbReference type="EMBL" id="NBEF01000017">
    <property type="protein sequence ID" value="OQQ90616.1"/>
    <property type="molecule type" value="Genomic_DNA"/>
</dbReference>
<dbReference type="Proteomes" id="UP001231316">
    <property type="component" value="Chromosome"/>
</dbReference>
<dbReference type="Gene3D" id="3.90.79.10">
    <property type="entry name" value="Nucleoside Triphosphate Pyrophosphohydrolase"/>
    <property type="match status" value="1"/>
</dbReference>
<dbReference type="Pfam" id="PF00293">
    <property type="entry name" value="NUDIX"/>
    <property type="match status" value="1"/>
</dbReference>
<evidence type="ECO:0000313" key="19">
    <source>
        <dbReference type="Proteomes" id="UP000192638"/>
    </source>
</evidence>
<evidence type="ECO:0000313" key="5">
    <source>
        <dbReference type="EMBL" id="ARU19324.1"/>
    </source>
</evidence>
<reference evidence="6" key="9">
    <citation type="submission" date="2023-02" db="EMBL/GenBank/DDBJ databases">
        <title>Draft Whole-Genome Sequences of competitive exclusion Lactobacillus salivarius strains for Poultry.</title>
        <authorList>
            <person name="Ma L.M."/>
            <person name="Lopez-Guerra N."/>
            <person name="Zhang G."/>
        </authorList>
    </citation>
    <scope>NUCLEOTIDE SEQUENCE</scope>
    <source>
        <strain evidence="6">Salm-9</strain>
    </source>
</reference>
<evidence type="ECO:0000313" key="15">
    <source>
        <dbReference type="EMBL" id="WII27752.1"/>
    </source>
</evidence>
<dbReference type="EMBL" id="NFHF01000020">
    <property type="protein sequence ID" value="OUN17935.1"/>
    <property type="molecule type" value="Genomic_DNA"/>
</dbReference>
<dbReference type="RefSeq" id="WP_003704380.1">
    <property type="nucleotide sequence ID" value="NZ_CABMGV010000001.1"/>
</dbReference>
<evidence type="ECO:0000313" key="12">
    <source>
        <dbReference type="EMBL" id="OUN17935.1"/>
    </source>
</evidence>
<dbReference type="PANTHER" id="PTHR11839:SF18">
    <property type="entry name" value="NUDIX HYDROLASE DOMAIN-CONTAINING PROTEIN"/>
    <property type="match status" value="1"/>
</dbReference>
<evidence type="ECO:0000313" key="17">
    <source>
        <dbReference type="Proteomes" id="UP000192353"/>
    </source>
</evidence>
<organism evidence="4 16">
    <name type="scientific">Ligilactobacillus salivarius</name>
    <dbReference type="NCBI Taxonomy" id="1624"/>
    <lineage>
        <taxon>Bacteria</taxon>
        <taxon>Bacillati</taxon>
        <taxon>Bacillota</taxon>
        <taxon>Bacilli</taxon>
        <taxon>Lactobacillales</taxon>
        <taxon>Lactobacillaceae</taxon>
        <taxon>Ligilactobacillus</taxon>
    </lineage>
</organism>
<evidence type="ECO:0000313" key="24">
    <source>
        <dbReference type="Proteomes" id="UP000471300"/>
    </source>
</evidence>
<dbReference type="InterPro" id="IPR020084">
    <property type="entry name" value="NUDIX_hydrolase_CS"/>
</dbReference>
<dbReference type="EMBL" id="CP123971">
    <property type="protein sequence ID" value="WII27752.1"/>
    <property type="molecule type" value="Genomic_DNA"/>
</dbReference>
<dbReference type="EMBL" id="VSTU01000008">
    <property type="protein sequence ID" value="MYZ66474.1"/>
    <property type="molecule type" value="Genomic_DNA"/>
</dbReference>
<reference evidence="13 22" key="6">
    <citation type="submission" date="2018-05" db="EMBL/GenBank/DDBJ databases">
        <title>Lactobacillus salivarius genome sequencing and assembly.</title>
        <authorList>
            <person name="Audisio C."/>
            <person name="Albarracin L."/>
            <person name="Torres M.J."/>
            <person name="Hebert E.M."/>
            <person name="Saavedra L."/>
        </authorList>
    </citation>
    <scope>NUCLEOTIDE SEQUENCE [LARGE SCALE GENOMIC DNA]</scope>
    <source>
        <strain evidence="13 22">A3iob</strain>
    </source>
</reference>
<dbReference type="Proteomes" id="UP000192638">
    <property type="component" value="Unassembled WGS sequence"/>
</dbReference>
<keyword evidence="2 4" id="KW-0378">Hydrolase</keyword>
<evidence type="ECO:0000259" key="3">
    <source>
        <dbReference type="PROSITE" id="PS51462"/>
    </source>
</evidence>
<dbReference type="EMBL" id="CP007646">
    <property type="protein sequence ID" value="AIR10558.1"/>
    <property type="molecule type" value="Genomic_DNA"/>
</dbReference>
<evidence type="ECO:0000313" key="7">
    <source>
        <dbReference type="EMBL" id="MYY72381.1"/>
    </source>
</evidence>
<dbReference type="FunFam" id="3.90.79.10:FF:000024">
    <property type="entry name" value="ADP-ribose pyrophosphatase"/>
    <property type="match status" value="1"/>
</dbReference>
<evidence type="ECO:0000313" key="13">
    <source>
        <dbReference type="EMBL" id="PWG53008.1"/>
    </source>
</evidence>
<dbReference type="PROSITE" id="PS51462">
    <property type="entry name" value="NUDIX"/>
    <property type="match status" value="1"/>
</dbReference>
<reference evidence="5 20" key="3">
    <citation type="submission" date="2017-04" db="EMBL/GenBank/DDBJ databases">
        <title>Complete genome sequence of Lactobacillus salivarius ZLS006, a probiotic strain isolated from healthy piglet.</title>
        <authorList>
            <person name="Zhang D."/>
        </authorList>
    </citation>
    <scope>NUCLEOTIDE SEQUENCE [LARGE SCALE GENOMIC DNA]</scope>
    <source>
        <strain evidence="5 20">ZLS006</strain>
    </source>
</reference>
<dbReference type="EMBL" id="NBEY01000039">
    <property type="protein sequence ID" value="OQR25478.1"/>
    <property type="molecule type" value="Genomic_DNA"/>
</dbReference>
<dbReference type="OMA" id="DYQVHPG"/>
<evidence type="ECO:0000313" key="21">
    <source>
        <dbReference type="Proteomes" id="UP000196255"/>
    </source>
</evidence>
<evidence type="ECO:0000313" key="9">
    <source>
        <dbReference type="EMBL" id="OQQ84434.1"/>
    </source>
</evidence>
<dbReference type="GO" id="GO:0006753">
    <property type="term" value="P:nucleoside phosphate metabolic process"/>
    <property type="evidence" value="ECO:0007669"/>
    <property type="project" value="TreeGrafter"/>
</dbReference>
<dbReference type="EMBL" id="CP020858">
    <property type="protein sequence ID" value="ARU19324.1"/>
    <property type="molecule type" value="Genomic_DNA"/>
</dbReference>
<dbReference type="Proteomes" id="UP000196255">
    <property type="component" value="Unassembled WGS sequence"/>
</dbReference>
<dbReference type="Proteomes" id="UP000245607">
    <property type="component" value="Unassembled WGS sequence"/>
</dbReference>
<dbReference type="Proteomes" id="UP000471300">
    <property type="component" value="Unassembled WGS sequence"/>
</dbReference>
<reference evidence="4 16" key="1">
    <citation type="journal article" date="2014" name="BMC Genomics">
        <title>Unusual genome complexity in Lactobacillus salivarius JCM1046.</title>
        <authorList>
            <person name="Raftis E.J."/>
            <person name="Forde B.M."/>
            <person name="Claesson M.J."/>
            <person name="O'Toole P.W."/>
        </authorList>
    </citation>
    <scope>NUCLEOTIDE SEQUENCE [LARGE SCALE GENOMIC DNA]</scope>
    <source>
        <strain evidence="4 16">JCM1046</strain>
    </source>
</reference>
<dbReference type="PROSITE" id="PS00893">
    <property type="entry name" value="NUDIX_BOX"/>
    <property type="match status" value="1"/>
</dbReference>
<reference evidence="21" key="4">
    <citation type="submission" date="2017-04" db="EMBL/GenBank/DDBJ databases">
        <title>Function of individual gut microbiota members based on whole genome sequencing of pure cultures obtained from chicken caecum.</title>
        <authorList>
            <person name="Medvecky M."/>
            <person name="Cejkova D."/>
            <person name="Polansky O."/>
            <person name="Karasova D."/>
            <person name="Kubasova T."/>
            <person name="Cizek A."/>
            <person name="Rychlik I."/>
        </authorList>
    </citation>
    <scope>NUCLEOTIDE SEQUENCE [LARGE SCALE GENOMIC DNA]</scope>
    <source>
        <strain evidence="21">An84</strain>
    </source>
</reference>
<dbReference type="CDD" id="cd03424">
    <property type="entry name" value="NUDIX_ADPRase_Nudt5_UGPPase_Nudt14"/>
    <property type="match status" value="1"/>
</dbReference>
<reference evidence="12" key="5">
    <citation type="journal article" date="2018" name="BMC Genomics">
        <title>Whole genome sequencing and function prediction of 133 gut anaerobes isolated from chicken caecum in pure cultures.</title>
        <authorList>
            <person name="Medvecky M."/>
            <person name="Cejkova D."/>
            <person name="Polansky O."/>
            <person name="Karasova D."/>
            <person name="Kubasova T."/>
            <person name="Cizek A."/>
            <person name="Rychlik I."/>
        </authorList>
    </citation>
    <scope>NUCLEOTIDE SEQUENCE</scope>
    <source>
        <strain evidence="12">An84</strain>
    </source>
</reference>
<name>A0A089QFG2_9LACO</name>
<dbReference type="EC" id="3.6.1.13" evidence="4"/>
<dbReference type="EMBL" id="VSTR01000001">
    <property type="protein sequence ID" value="MYY72381.1"/>
    <property type="molecule type" value="Genomic_DNA"/>
</dbReference>
<dbReference type="GeneID" id="89465643"/>
<evidence type="ECO:0000313" key="14">
    <source>
        <dbReference type="EMBL" id="WHS16807.1"/>
    </source>
</evidence>
<reference evidence="14 25" key="8">
    <citation type="submission" date="2022-12" db="EMBL/GenBank/DDBJ databases">
        <title>Assessment of beneficial effects and identification of host adaptation-associated genes of Ligilactobacillus salivarius isolated from Meles meles.</title>
        <authorList>
            <person name="Wang Y."/>
        </authorList>
    </citation>
    <scope>NUCLEOTIDE SEQUENCE [LARGE SCALE GENOMIC DNA]</scope>
    <source>
        <strain evidence="14 25">S35</strain>
    </source>
</reference>
<evidence type="ECO:0000313" key="16">
    <source>
        <dbReference type="Proteomes" id="UP000029488"/>
    </source>
</evidence>
<dbReference type="Proteomes" id="UP001224533">
    <property type="component" value="Chromosome"/>
</dbReference>
<dbReference type="GO" id="GO:0047631">
    <property type="term" value="F:ADP-ribose diphosphatase activity"/>
    <property type="evidence" value="ECO:0007669"/>
    <property type="project" value="UniProtKB-EC"/>
</dbReference>
<dbReference type="Proteomes" id="UP000192575">
    <property type="component" value="Unassembled WGS sequence"/>
</dbReference>
<dbReference type="GO" id="GO:0019693">
    <property type="term" value="P:ribose phosphate metabolic process"/>
    <property type="evidence" value="ECO:0007669"/>
    <property type="project" value="TreeGrafter"/>
</dbReference>
<dbReference type="Proteomes" id="UP000470980">
    <property type="component" value="Unassembled WGS sequence"/>
</dbReference>
<evidence type="ECO:0000313" key="18">
    <source>
        <dbReference type="Proteomes" id="UP000192575"/>
    </source>
</evidence>
<gene>
    <name evidence="4" type="primary">nudF</name>
    <name evidence="12" type="ORF">B5G36_08150</name>
    <name evidence="11" type="ORF">B6U37_04655</name>
    <name evidence="10" type="ORF">B6U56_04845</name>
    <name evidence="9" type="ORF">B6U60_03805</name>
    <name evidence="5" type="ORF">B7R82_04695</name>
    <name evidence="13" type="ORF">DB362_03590</name>
    <name evidence="8" type="ORF">FYL06_05880</name>
    <name evidence="7" type="ORF">FYL10_01560</name>
    <name evidence="4" type="ORF">LSJ_0877</name>
    <name evidence="14" type="ORF">O2U02_04690</name>
    <name evidence="6" type="ORF">PV940_00305</name>
    <name evidence="15" type="ORF">QFE45_04995</name>
</gene>
<dbReference type="Proteomes" id="UP001213566">
    <property type="component" value="Unassembled WGS sequence"/>
</dbReference>
<dbReference type="PANTHER" id="PTHR11839">
    <property type="entry name" value="UDP/ADP-SUGAR PYROPHOSPHATASE"/>
    <property type="match status" value="1"/>
</dbReference>
<dbReference type="GO" id="GO:0005829">
    <property type="term" value="C:cytosol"/>
    <property type="evidence" value="ECO:0007669"/>
    <property type="project" value="TreeGrafter"/>
</dbReference>
<dbReference type="AlphaFoldDB" id="A0A089QFG2"/>
<sequence length="178" mass="20353">MEFEEKVKKVEHVFDGKIIDLDIETVELPNGKEAKREIIRHQGAVAIIAITDENKMVFIKQWRAPLGQVTLEVPAGKIEPGEDPNVTAVRELNEETRFEADKLEFINTFYTSPGFADEKMYMYHAVNLKPVKDELPQDSDEFLELVELSLPEVEQAIAEGLICDSKTLIAVMYWKLMQ</sequence>
<feature type="domain" description="Nudix hydrolase" evidence="3">
    <location>
        <begin position="39"/>
        <end position="170"/>
    </location>
</feature>
<evidence type="ECO:0000313" key="11">
    <source>
        <dbReference type="EMBL" id="OQR25478.1"/>
    </source>
</evidence>
<comment type="cofactor">
    <cofactor evidence="1">
        <name>Mg(2+)</name>
        <dbReference type="ChEBI" id="CHEBI:18420"/>
    </cofactor>
</comment>
<reference evidence="23 24" key="7">
    <citation type="journal article" date="2020" name="Food Funct.">
        <title>Screening of Lactobacillus salivarius strains from the feces of Chinese populations and the evaluation of their effects against intestinal inflammation in mice.</title>
        <authorList>
            <person name="Zhai Q."/>
            <person name="Shen X."/>
            <person name="Cen S."/>
            <person name="Zhang C."/>
            <person name="Tian F."/>
            <person name="Zhao J."/>
            <person name="Zhang H."/>
            <person name="Xue Y."/>
            <person name="Chen W."/>
        </authorList>
    </citation>
    <scope>NUCLEOTIDE SEQUENCE [LARGE SCALE GENOMIC DNA]</scope>
    <source>
        <strain evidence="8 24">FZJTZ28M4.scaf</strain>
        <strain evidence="7 23">FZJTZ9M6.scaf</strain>
    </source>
</reference>
<protein>
    <submittedName>
        <fullName evidence="4">ADP-ribose pyrophosphatase</fullName>
        <ecNumber evidence="4">3.6.1.13</ecNumber>
    </submittedName>
    <submittedName>
        <fullName evidence="6">NUDIX hydrolase</fullName>
        <ecNumber evidence="15">3.6.-.-</ecNumber>
    </submittedName>
</protein>
<evidence type="ECO:0000313" key="8">
    <source>
        <dbReference type="EMBL" id="MYZ66474.1"/>
    </source>
</evidence>
<dbReference type="EMBL" id="NBEB01000040">
    <property type="protein sequence ID" value="OQQ84434.1"/>
    <property type="molecule type" value="Genomic_DNA"/>
</dbReference>
<dbReference type="EC" id="3.6.-.-" evidence="15"/>
<dbReference type="Proteomes" id="UP000195378">
    <property type="component" value="Chromosome"/>
</dbReference>
<evidence type="ECO:0000313" key="6">
    <source>
        <dbReference type="EMBL" id="MDF4185500.1"/>
    </source>
</evidence>
<evidence type="ECO:0000313" key="10">
    <source>
        <dbReference type="EMBL" id="OQQ90616.1"/>
    </source>
</evidence>
<evidence type="ECO:0000313" key="23">
    <source>
        <dbReference type="Proteomes" id="UP000470980"/>
    </source>
</evidence>
<evidence type="ECO:0000256" key="2">
    <source>
        <dbReference type="ARBA" id="ARBA00022801"/>
    </source>
</evidence>
<evidence type="ECO:0000313" key="20">
    <source>
        <dbReference type="Proteomes" id="UP000195378"/>
    </source>
</evidence>
<dbReference type="Proteomes" id="UP000192353">
    <property type="component" value="Unassembled WGS sequence"/>
</dbReference>